<keyword evidence="20 26" id="KW-1015">Disulfide bond</keyword>
<dbReference type="SMART" id="SM00192">
    <property type="entry name" value="LDLa"/>
    <property type="match status" value="9"/>
</dbReference>
<keyword evidence="15" id="KW-0677">Repeat</keyword>
<accession>A0A8J5MUJ5</accession>
<evidence type="ECO:0000256" key="9">
    <source>
        <dbReference type="ARBA" id="ARBA00013467"/>
    </source>
</evidence>
<evidence type="ECO:0000256" key="6">
    <source>
        <dbReference type="ARBA" id="ARBA00004480"/>
    </source>
</evidence>
<dbReference type="GO" id="GO:0006892">
    <property type="term" value="P:post-Golgi vesicle-mediated transport"/>
    <property type="evidence" value="ECO:0007669"/>
    <property type="project" value="TreeGrafter"/>
</dbReference>
<keyword evidence="23" id="KW-0968">Cytoplasmic vesicle</keyword>
<keyword evidence="29" id="KW-1133">Transmembrane helix</keyword>
<keyword evidence="19 29" id="KW-0472">Membrane</keyword>
<dbReference type="GO" id="GO:0055038">
    <property type="term" value="C:recycling endosome membrane"/>
    <property type="evidence" value="ECO:0007669"/>
    <property type="project" value="UniProtKB-SubCell"/>
</dbReference>
<dbReference type="GO" id="GO:0005789">
    <property type="term" value="C:endoplasmic reticulum membrane"/>
    <property type="evidence" value="ECO:0007669"/>
    <property type="project" value="UniProtKB-SubCell"/>
</dbReference>
<dbReference type="InterPro" id="IPR031778">
    <property type="entry name" value="Sortilin_N"/>
</dbReference>
<feature type="disulfide bond" evidence="26">
    <location>
        <begin position="1281"/>
        <end position="1293"/>
    </location>
</feature>
<keyword evidence="22" id="KW-0325">Glycoprotein</keyword>
<dbReference type="GO" id="GO:0006897">
    <property type="term" value="P:endocytosis"/>
    <property type="evidence" value="ECO:0007669"/>
    <property type="project" value="UniProtKB-KW"/>
</dbReference>
<feature type="domain" description="Fibronectin type-III" evidence="31">
    <location>
        <begin position="1567"/>
        <end position="1656"/>
    </location>
</feature>
<feature type="disulfide bond" evidence="26">
    <location>
        <begin position="1159"/>
        <end position="1174"/>
    </location>
</feature>
<feature type="transmembrane region" description="Helical" evidence="29">
    <location>
        <begin position="2050"/>
        <end position="2073"/>
    </location>
</feature>
<feature type="domain" description="Fibronectin type-III" evidence="31">
    <location>
        <begin position="1752"/>
        <end position="1848"/>
    </location>
</feature>
<keyword evidence="12" id="KW-0245">EGF-like domain</keyword>
<dbReference type="InterPro" id="IPR013783">
    <property type="entry name" value="Ig-like_fold"/>
</dbReference>
<feature type="disulfide bond" evidence="26">
    <location>
        <begin position="1202"/>
        <end position="1217"/>
    </location>
</feature>
<evidence type="ECO:0000256" key="27">
    <source>
        <dbReference type="PROSITE-ProRule" id="PRU00461"/>
    </source>
</evidence>
<feature type="region of interest" description="Disordered" evidence="28">
    <location>
        <begin position="50"/>
        <end position="76"/>
    </location>
</feature>
<dbReference type="GO" id="GO:0032585">
    <property type="term" value="C:multivesicular body membrane"/>
    <property type="evidence" value="ECO:0007669"/>
    <property type="project" value="UniProtKB-SubCell"/>
</dbReference>
<dbReference type="FunFam" id="4.10.400.10:FF:000011">
    <property type="entry name" value="Low-density lipoprotein receptor-related protein 1"/>
    <property type="match status" value="1"/>
</dbReference>
<evidence type="ECO:0000256" key="18">
    <source>
        <dbReference type="ARBA" id="ARBA00023034"/>
    </source>
</evidence>
<dbReference type="Proteomes" id="UP000747542">
    <property type="component" value="Unassembled WGS sequence"/>
</dbReference>
<dbReference type="Gene3D" id="4.10.400.10">
    <property type="entry name" value="Low-density Lipoprotein Receptor"/>
    <property type="match status" value="9"/>
</dbReference>
<dbReference type="FunFam" id="2.120.10.30:FF:000241">
    <property type="entry name" value="Low-density lipoprotein receptor-related protein 6"/>
    <property type="match status" value="1"/>
</dbReference>
<dbReference type="SUPFAM" id="SSF63825">
    <property type="entry name" value="YWTD domain"/>
    <property type="match status" value="1"/>
</dbReference>
<evidence type="ECO:0000256" key="28">
    <source>
        <dbReference type="SAM" id="MobiDB-lite"/>
    </source>
</evidence>
<dbReference type="Gene3D" id="3.30.60.270">
    <property type="match status" value="1"/>
</dbReference>
<evidence type="ECO:0000256" key="8">
    <source>
        <dbReference type="ARBA" id="ARBA00007041"/>
    </source>
</evidence>
<feature type="signal peptide" evidence="30">
    <location>
        <begin position="1"/>
        <end position="26"/>
    </location>
</feature>
<dbReference type="Pfam" id="PF15901">
    <property type="entry name" value="Sortilin_C"/>
    <property type="match status" value="1"/>
</dbReference>
<feature type="domain" description="Fibronectin type-III" evidence="31">
    <location>
        <begin position="1851"/>
        <end position="1950"/>
    </location>
</feature>
<organism evidence="32 33">
    <name type="scientific">Homarus americanus</name>
    <name type="common">American lobster</name>
    <dbReference type="NCBI Taxonomy" id="6706"/>
    <lineage>
        <taxon>Eukaryota</taxon>
        <taxon>Metazoa</taxon>
        <taxon>Ecdysozoa</taxon>
        <taxon>Arthropoda</taxon>
        <taxon>Crustacea</taxon>
        <taxon>Multicrustacea</taxon>
        <taxon>Malacostraca</taxon>
        <taxon>Eumalacostraca</taxon>
        <taxon>Eucarida</taxon>
        <taxon>Decapoda</taxon>
        <taxon>Pleocyemata</taxon>
        <taxon>Astacidea</taxon>
        <taxon>Nephropoidea</taxon>
        <taxon>Nephropidae</taxon>
        <taxon>Homarus</taxon>
    </lineage>
</organism>
<comment type="similarity">
    <text evidence="8">Belongs to the VPS10-related sortilin family. SORL1 subfamily.</text>
</comment>
<feature type="disulfide bond" evidence="26">
    <location>
        <begin position="1120"/>
        <end position="1135"/>
    </location>
</feature>
<evidence type="ECO:0000256" key="25">
    <source>
        <dbReference type="ARBA" id="ARBA00032450"/>
    </source>
</evidence>
<dbReference type="Pfam" id="PF15902">
    <property type="entry name" value="Sortilin-Vps10"/>
    <property type="match status" value="1"/>
</dbReference>
<dbReference type="Gene3D" id="2.120.10.30">
    <property type="entry name" value="TolB, C-terminal domain"/>
    <property type="match status" value="1"/>
</dbReference>
<evidence type="ECO:0000256" key="10">
    <source>
        <dbReference type="ARBA" id="ARBA00022448"/>
    </source>
</evidence>
<keyword evidence="21 32" id="KW-0675">Receptor</keyword>
<evidence type="ECO:0000256" key="19">
    <source>
        <dbReference type="ARBA" id="ARBA00023136"/>
    </source>
</evidence>
<dbReference type="InterPro" id="IPR036116">
    <property type="entry name" value="FN3_sf"/>
</dbReference>
<evidence type="ECO:0000256" key="7">
    <source>
        <dbReference type="ARBA" id="ARBA00004545"/>
    </source>
</evidence>
<feature type="disulfide bond" evidence="26">
    <location>
        <begin position="1399"/>
        <end position="1414"/>
    </location>
</feature>
<dbReference type="InterPro" id="IPR000033">
    <property type="entry name" value="LDLR_classB_rpt"/>
</dbReference>
<dbReference type="Pfam" id="PF25814">
    <property type="entry name" value="fn3_SORL1"/>
    <property type="match status" value="1"/>
</dbReference>
<keyword evidence="17" id="KW-0256">Endoplasmic reticulum</keyword>
<dbReference type="FunFam" id="4.10.400.10:FF:000034">
    <property type="entry name" value="Low-density lipoprotein receptor-related protein 2"/>
    <property type="match status" value="1"/>
</dbReference>
<feature type="disulfide bond" evidence="26">
    <location>
        <begin position="1337"/>
        <end position="1349"/>
    </location>
</feature>
<evidence type="ECO:0000256" key="12">
    <source>
        <dbReference type="ARBA" id="ARBA00022536"/>
    </source>
</evidence>
<evidence type="ECO:0000256" key="26">
    <source>
        <dbReference type="PROSITE-ProRule" id="PRU00124"/>
    </source>
</evidence>
<feature type="disulfide bond" evidence="26">
    <location>
        <begin position="1108"/>
        <end position="1126"/>
    </location>
</feature>
<keyword evidence="29" id="KW-0812">Transmembrane</keyword>
<dbReference type="InterPro" id="IPR003961">
    <property type="entry name" value="FN3_dom"/>
</dbReference>
<dbReference type="InterPro" id="IPR050310">
    <property type="entry name" value="VPS10-sortilin"/>
</dbReference>
<feature type="disulfide bond" evidence="26">
    <location>
        <begin position="1060"/>
        <end position="1072"/>
    </location>
</feature>
<dbReference type="SUPFAM" id="SSF110296">
    <property type="entry name" value="Oligoxyloglucan reducing end-specific cellobiohydrolase"/>
    <property type="match status" value="1"/>
</dbReference>
<gene>
    <name evidence="32" type="primary">Sorl1-L2</name>
    <name evidence="32" type="ORF">Hamer_G004668</name>
</gene>
<dbReference type="Pfam" id="PF00041">
    <property type="entry name" value="fn3"/>
    <property type="match status" value="2"/>
</dbReference>
<dbReference type="SMART" id="SM00602">
    <property type="entry name" value="VPS10"/>
    <property type="match status" value="1"/>
</dbReference>
<dbReference type="InterPro" id="IPR031777">
    <property type="entry name" value="Sortilin_C"/>
</dbReference>
<evidence type="ECO:0000259" key="31">
    <source>
        <dbReference type="PROSITE" id="PS50853"/>
    </source>
</evidence>
<proteinExistence type="inferred from homology"/>
<evidence type="ECO:0000256" key="17">
    <source>
        <dbReference type="ARBA" id="ARBA00022824"/>
    </source>
</evidence>
<evidence type="ECO:0000256" key="14">
    <source>
        <dbReference type="ARBA" id="ARBA00022729"/>
    </source>
</evidence>
<feature type="disulfide bond" evidence="26">
    <location>
        <begin position="1140"/>
        <end position="1152"/>
    </location>
</feature>
<name>A0A8J5MUJ5_HOMAM</name>
<evidence type="ECO:0000256" key="2">
    <source>
        <dbReference type="ARBA" id="ARBA00004158"/>
    </source>
</evidence>
<keyword evidence="10" id="KW-0813">Transport</keyword>
<evidence type="ECO:0000256" key="22">
    <source>
        <dbReference type="ARBA" id="ARBA00023180"/>
    </source>
</evidence>
<keyword evidence="16" id="KW-0967">Endosome</keyword>
<dbReference type="SUPFAM" id="SSF57424">
    <property type="entry name" value="LDL receptor-like module"/>
    <property type="match status" value="9"/>
</dbReference>
<feature type="domain" description="Fibronectin type-III" evidence="31">
    <location>
        <begin position="1468"/>
        <end position="1566"/>
    </location>
</feature>
<sequence>MIDLHLRAVFLSFVIVLCFTLELCHCERNGIPSKFISIARHKRSEPTIFTVGEDDGVEGPEADHSEHVRRRRDAGDTTHKPEISLFLLNDSHHQVMIDWAGEGSKVVVCVTRDGTQTNASASHVFISDDYGTTFKNETNKFRTFGGRPAIIRKFYKNDRFTSRFVFIDVINKYIFVTQDYGKTVSNVKVPFTPSEVTHHPFNAEVLLIYDMEDPERKLWISENFGESWRIIGMFVKSYYWSETTFPPTLYVEREEPSGSASVVSSTELFRDGTRPTTVITGVEDFEVKDEFLFAVKKVHLLGSSSKDATLQMWISYQGGPFLRAEFPNTLEHQHYYVANISEGQVMVCVAHDQFMSNLYVSSVPSEVSDTTFADLHPVEGVRGIFIASQLTSNFSQIFSKLGPEHLTSYITFDQGAQWKPLQPPRKDVYGNFIDCERGCSLHVSQELSHLYPAFHTLPVFSKKSAPGLILATGTIGTSLKGHTALYVSTDAGINWYQVLMGNYLYTIGDHGGIIVAVKFYRGHGETNELQYSTDEGETWQTSSFFSESLRIYGLMTEPGENTTVFTIFGSKKDKHQWIIVKVDMKSLFQYPCSKDDYKTWSPSDGRSGRMCLLGRKQVFERRVPHSNCLNQVNYDRPISVENCPCDREDFECDFGFIDDMESQKCYQDPEVSIDLYAVPNTCKPGHFYNRTNGYRQIPGDTCVGGRAYQYTPSITACPVTEEQEFLLVSARQEILRYDLLNPEAGLQPLPLLDLKMVIALDFDMSANCIYWSDVNEKKIYRLCFDGKHDVETLVDTKVHSVEGLAFDWISKNLYFVDGQLKTLQVIRTDISNYGRMRRTLLDSKELDNPRGIAVHPVRGYLYITDWSDTSPKVARAFLDGTNLITLFGIGTVGWPNGITIDFQSERIFFADAKLDYIASADLDGRYMRKIISNSDKVMQPFALGIYKSTLFWDDWNVDQVLQADKESGWGIAPIANFTRTGLVDLKVFGHWSQLGNNSCGNQTTGCSHLCVGRPNNQFACLCPDGMERQVASSGYNEQCMCPDGSPIQENGTCKSAGSTCPPNFFKCKNERCIPSQWQCDKDDDCGDNSDEVGPECGEKSCASPSWQCNNGRCIVQSWVCDYDDDCGDNSDEEHCHHEECPDKSFKCRNGRCIHINWVCDMEDDCRDGSDEDNCTSTVSSQCRATELTCVSDGRCLPNSWQCDGDPDCADNSDELNCESHMCESWQFQCPNKQCIFGSWVCDGEFDCLDGSDEANCTNATTPSPLPTVPLRPFLPPTSGNCTALMFRCKNTECIPFWWRCDGLKDCGDGSDEEGCSQPEIHTNPTTPTSTTHNMPVCLEDQFQCKSGKCIWRAWRCDGTKECLPDGEDEENCHPPSSCNETDTFRCRQSSGCISRTQYCDGHKDCADGSDEDACNTAPPAVDHCPDNFFMCDGGFCQEMFKYCDRNQDCVDGTDEHHNCSSDSGKQYFVTDFRMTEITNTSVSVKWKVNGQVEASSNLVYMPSYIVKATIGNSPAWKNMSWTSNMSCEITNLEPYTFYVLKVYIREQNGTNILPPMNSTVFQTQQGIPSPPEDVKVEQDGDSFIVRWSPPHKPNGVIKEYRVYLSSPIPVRSHIPDGVYFVKLSPHWTNKTDSIWVTVSNDLYMSEESEHVEIVPSSVDTPVHILTNESTETSFKLSWEPIPEVDGYTISHSRKEEKYLIGKITNKTTDTHIEISDLAPGMQYTFEIRAYKDQKIGPPQTINVKTEGQPLLPVESLQAVPMKDIGTTVKLSWNEPPYKGKKVVWSYRIVWGKSHNDLELGTDVAHTSNTTLVVEGLEACETYFIAVMVGGPIGIGPIKLKQVLTGEDPLAPPRNLHVSLVNKTMLITWEPSCPLAENSNSTHYYMLTITEVIRNETSSYKLMSRNNHTQSHQVDAHWGGLYSIYVSTSLEGARQSKPFECQGPVIPTPYELTFNPSDGSFFWRNNRYFPHDLLNQKYSYILYISKNKNMSDATTYECDTPPIVVNDLSIGVIYYATVAFKDADGYLSPQSQSMRFEKHIGDEIVLSQSSVMGVAVSVFLVVVALIVVVGILAVRHRRLARSFLTFANTHYDRSQGTTLITTDHNLDPTSHGYEDDEPQVLTDNLWFLPEIFYEDDDSPMIRGFSDDEPLVIA</sequence>
<dbReference type="PROSITE" id="PS50853">
    <property type="entry name" value="FN3"/>
    <property type="match status" value="5"/>
</dbReference>
<dbReference type="InterPro" id="IPR006581">
    <property type="entry name" value="VPS10"/>
</dbReference>
<evidence type="ECO:0000313" key="32">
    <source>
        <dbReference type="EMBL" id="KAG7164945.1"/>
    </source>
</evidence>
<evidence type="ECO:0000256" key="13">
    <source>
        <dbReference type="ARBA" id="ARBA00022583"/>
    </source>
</evidence>
<evidence type="ECO:0000256" key="15">
    <source>
        <dbReference type="ARBA" id="ARBA00022737"/>
    </source>
</evidence>
<feature type="disulfide bond" evidence="26">
    <location>
        <begin position="1300"/>
        <end position="1315"/>
    </location>
</feature>
<keyword evidence="18" id="KW-0333">Golgi apparatus</keyword>
<dbReference type="Gene3D" id="2.60.40.10">
    <property type="entry name" value="Immunoglobulins"/>
    <property type="match status" value="4"/>
</dbReference>
<comment type="subcellular location">
    <subcellularLocation>
        <location evidence="4">Cell membrane</location>
        <topology evidence="4">Single-pass type I membrane protein</topology>
    </subcellularLocation>
    <subcellularLocation>
        <location evidence="3">Cytoplasmic vesicle</location>
        <location evidence="3">Secretory vesicle membrane</location>
        <topology evidence="3">Single-pass type I membrane protein</topology>
    </subcellularLocation>
    <subcellularLocation>
        <location evidence="2">Early endosome membrane</location>
        <topology evidence="2">Single-pass type I membrane protein</topology>
    </subcellularLocation>
    <subcellularLocation>
        <location evidence="1">Endoplasmic reticulum membrane</location>
        <topology evidence="1">Single-pass type I membrane protein</topology>
    </subcellularLocation>
    <subcellularLocation>
        <location evidence="7">Endosome</location>
        <location evidence="7">Multivesicular body membrane</location>
        <topology evidence="7">Single-pass type I membrane protein</topology>
    </subcellularLocation>
    <subcellularLocation>
        <location evidence="5">Golgi apparatus</location>
        <location evidence="5">trans-Golgi network membrane</location>
        <topology evidence="5">Single-pass type I membrane protein</topology>
    </subcellularLocation>
    <subcellularLocation>
        <location evidence="6">Recycling endosome membrane</location>
        <topology evidence="6">Single-pass type I membrane protein</topology>
    </subcellularLocation>
</comment>
<dbReference type="InterPro" id="IPR015943">
    <property type="entry name" value="WD40/YVTN_repeat-like_dom_sf"/>
</dbReference>
<comment type="caution">
    <text evidence="32">The sequence shown here is derived from an EMBL/GenBank/DDBJ whole genome shotgun (WGS) entry which is preliminary data.</text>
</comment>
<dbReference type="PRINTS" id="PR00261">
    <property type="entry name" value="LDLRECEPTOR"/>
</dbReference>
<dbReference type="InterPro" id="IPR057841">
    <property type="entry name" value="FN3_SORL1"/>
</dbReference>
<dbReference type="InterPro" id="IPR036055">
    <property type="entry name" value="LDL_receptor-like_sf"/>
</dbReference>
<dbReference type="InterPro" id="IPR002172">
    <property type="entry name" value="LDrepeatLR_classA_rpt"/>
</dbReference>
<evidence type="ECO:0000256" key="11">
    <source>
        <dbReference type="ARBA" id="ARBA00022475"/>
    </source>
</evidence>
<feature type="disulfide bond" evidence="26">
    <location>
        <begin position="1101"/>
        <end position="1113"/>
    </location>
</feature>
<evidence type="ECO:0000256" key="21">
    <source>
        <dbReference type="ARBA" id="ARBA00023170"/>
    </source>
</evidence>
<comment type="caution">
    <text evidence="26">Lacks conserved residue(s) required for the propagation of feature annotation.</text>
</comment>
<dbReference type="InterPro" id="IPR000742">
    <property type="entry name" value="EGF"/>
</dbReference>
<evidence type="ECO:0000256" key="29">
    <source>
        <dbReference type="SAM" id="Phobius"/>
    </source>
</evidence>
<dbReference type="CDD" id="cd00063">
    <property type="entry name" value="FN3"/>
    <property type="match status" value="4"/>
</dbReference>
<dbReference type="PROSITE" id="PS51120">
    <property type="entry name" value="LDLRB"/>
    <property type="match status" value="1"/>
</dbReference>
<dbReference type="GO" id="GO:0031901">
    <property type="term" value="C:early endosome membrane"/>
    <property type="evidence" value="ECO:0007669"/>
    <property type="project" value="UniProtKB-SubCell"/>
</dbReference>
<evidence type="ECO:0000256" key="16">
    <source>
        <dbReference type="ARBA" id="ARBA00022753"/>
    </source>
</evidence>
<feature type="domain" description="Fibronectin type-III" evidence="31">
    <location>
        <begin position="1658"/>
        <end position="1749"/>
    </location>
</feature>
<keyword evidence="11" id="KW-1003">Cell membrane</keyword>
<dbReference type="CDD" id="cd00112">
    <property type="entry name" value="LDLa"/>
    <property type="match status" value="9"/>
</dbReference>
<evidence type="ECO:0000256" key="5">
    <source>
        <dbReference type="ARBA" id="ARBA00004393"/>
    </source>
</evidence>
<evidence type="ECO:0000313" key="33">
    <source>
        <dbReference type="Proteomes" id="UP000747542"/>
    </source>
</evidence>
<feature type="repeat" description="LDL-receptor class B" evidence="27">
    <location>
        <begin position="767"/>
        <end position="810"/>
    </location>
</feature>
<dbReference type="FunFam" id="3.30.60.270:FF:000002">
    <property type="entry name" value="Sortilin-related receptor isoform A"/>
    <property type="match status" value="1"/>
</dbReference>
<dbReference type="SMART" id="SM00135">
    <property type="entry name" value="LY"/>
    <property type="match status" value="5"/>
</dbReference>
<dbReference type="Gene3D" id="2.130.10.10">
    <property type="entry name" value="YVTN repeat-like/Quinoprotein amine dehydrogenase"/>
    <property type="match status" value="1"/>
</dbReference>
<dbReference type="InterPro" id="IPR023415">
    <property type="entry name" value="LDLR_class-A_CS"/>
</dbReference>
<dbReference type="Pfam" id="PF00057">
    <property type="entry name" value="Ldl_recept_a"/>
    <property type="match status" value="8"/>
</dbReference>
<evidence type="ECO:0000256" key="23">
    <source>
        <dbReference type="ARBA" id="ARBA00023329"/>
    </source>
</evidence>
<dbReference type="GO" id="GO:0005886">
    <property type="term" value="C:plasma membrane"/>
    <property type="evidence" value="ECO:0007669"/>
    <property type="project" value="UniProtKB-SubCell"/>
</dbReference>
<reference evidence="32" key="1">
    <citation type="journal article" date="2021" name="Sci. Adv.">
        <title>The American lobster genome reveals insights on longevity, neural, and immune adaptations.</title>
        <authorList>
            <person name="Polinski J.M."/>
            <person name="Zimin A.V."/>
            <person name="Clark K.F."/>
            <person name="Kohn A.B."/>
            <person name="Sadowski N."/>
            <person name="Timp W."/>
            <person name="Ptitsyn A."/>
            <person name="Khanna P."/>
            <person name="Romanova D.Y."/>
            <person name="Williams P."/>
            <person name="Greenwood S.J."/>
            <person name="Moroz L.L."/>
            <person name="Walt D.R."/>
            <person name="Bodnar A.G."/>
        </authorList>
    </citation>
    <scope>NUCLEOTIDE SEQUENCE</scope>
    <source>
        <strain evidence="32">GMGI-L3</strain>
    </source>
</reference>
<keyword evidence="13" id="KW-0254">Endocytosis</keyword>
<evidence type="ECO:0000256" key="20">
    <source>
        <dbReference type="ARBA" id="ARBA00023157"/>
    </source>
</evidence>
<dbReference type="SMART" id="SM00060">
    <property type="entry name" value="FN3"/>
    <property type="match status" value="5"/>
</dbReference>
<feature type="disulfide bond" evidence="26">
    <location>
        <begin position="1067"/>
        <end position="1085"/>
    </location>
</feature>
<evidence type="ECO:0000256" key="1">
    <source>
        <dbReference type="ARBA" id="ARBA00004115"/>
    </source>
</evidence>
<feature type="disulfide bond" evidence="26">
    <location>
        <begin position="1241"/>
        <end position="1256"/>
    </location>
</feature>
<dbReference type="SMART" id="SM00181">
    <property type="entry name" value="EGF"/>
    <property type="match status" value="5"/>
</dbReference>
<dbReference type="Gene3D" id="2.10.70.80">
    <property type="match status" value="1"/>
</dbReference>
<dbReference type="GO" id="GO:0005794">
    <property type="term" value="C:Golgi apparatus"/>
    <property type="evidence" value="ECO:0007669"/>
    <property type="project" value="UniProtKB-SubCell"/>
</dbReference>
<dbReference type="InterPro" id="IPR011042">
    <property type="entry name" value="6-blade_b-propeller_TolB-like"/>
</dbReference>
<protein>
    <recommendedName>
        <fullName evidence="9">Sortilin-related receptor</fullName>
    </recommendedName>
    <alternativeName>
        <fullName evidence="24">Low-density lipoprotein receptor relative with 11 ligand-binding repeats</fullName>
    </alternativeName>
    <alternativeName>
        <fullName evidence="25">Sorting protein-related receptor containing LDLR class A repeats</fullName>
    </alternativeName>
</protein>
<feature type="disulfide bond" evidence="26">
    <location>
        <begin position="1431"/>
        <end position="1449"/>
    </location>
</feature>
<dbReference type="PANTHER" id="PTHR12106:SF27">
    <property type="entry name" value="SORTILIN-RELATED RECEPTOR"/>
    <property type="match status" value="1"/>
</dbReference>
<evidence type="ECO:0000256" key="24">
    <source>
        <dbReference type="ARBA" id="ARBA00029896"/>
    </source>
</evidence>
<keyword evidence="33" id="KW-1185">Reference proteome</keyword>
<evidence type="ECO:0000256" key="4">
    <source>
        <dbReference type="ARBA" id="ARBA00004251"/>
    </source>
</evidence>
<feature type="disulfide bond" evidence="26">
    <location>
        <begin position="1229"/>
        <end position="1247"/>
    </location>
</feature>
<keyword evidence="14 30" id="KW-0732">Signal</keyword>
<evidence type="ECO:0000256" key="30">
    <source>
        <dbReference type="SAM" id="SignalP"/>
    </source>
</evidence>
<dbReference type="PANTHER" id="PTHR12106">
    <property type="entry name" value="SORTILIN RELATED"/>
    <property type="match status" value="1"/>
</dbReference>
<evidence type="ECO:0000256" key="3">
    <source>
        <dbReference type="ARBA" id="ARBA00004212"/>
    </source>
</evidence>
<dbReference type="PROSITE" id="PS50068">
    <property type="entry name" value="LDLRA_2"/>
    <property type="match status" value="9"/>
</dbReference>
<feature type="disulfide bond" evidence="26">
    <location>
        <begin position="1424"/>
        <end position="1436"/>
    </location>
</feature>
<feature type="disulfide bond" evidence="26">
    <location>
        <begin position="1147"/>
        <end position="1165"/>
    </location>
</feature>
<dbReference type="EMBL" id="JAHLQT010024847">
    <property type="protein sequence ID" value="KAG7164945.1"/>
    <property type="molecule type" value="Genomic_DNA"/>
</dbReference>
<dbReference type="PROSITE" id="PS01209">
    <property type="entry name" value="LDLRA_1"/>
    <property type="match status" value="2"/>
</dbReference>
<dbReference type="SUPFAM" id="SSF49265">
    <property type="entry name" value="Fibronectin type III"/>
    <property type="match status" value="3"/>
</dbReference>
<dbReference type="GO" id="GO:0030658">
    <property type="term" value="C:transport vesicle membrane"/>
    <property type="evidence" value="ECO:0007669"/>
    <property type="project" value="UniProtKB-SubCell"/>
</dbReference>
<feature type="chain" id="PRO_5035147998" description="Sortilin-related receptor" evidence="30">
    <location>
        <begin position="27"/>
        <end position="2152"/>
    </location>
</feature>
<feature type="disulfide bond" evidence="26">
    <location>
        <begin position="1288"/>
        <end position="1306"/>
    </location>
</feature>
<feature type="disulfide bond" evidence="26">
    <location>
        <begin position="1222"/>
        <end position="1234"/>
    </location>
</feature>